<sequence length="203" mass="19901">MRAVPRWALLSSAAAPVFLIGGWTLAAIRQPGGFDQVGDSISALAAVDAADRWIMTVGLLGLGLCHCVTAAGLRAARPAGRLLLALGGVATLAVAALPLPAMSGTSAPHRAAAVVSFGALALWPALAAPTRRQPGTAAAVPASHGTAAAALLLGLVGWLLVELVGGGARLGLAERVAAGAEALCPLLAVLALGGGRRRAGGSP</sequence>
<dbReference type="EMBL" id="JBIRPU010000024">
    <property type="protein sequence ID" value="MFI0796076.1"/>
    <property type="molecule type" value="Genomic_DNA"/>
</dbReference>
<evidence type="ECO:0000313" key="2">
    <source>
        <dbReference type="EMBL" id="MFI0796076.1"/>
    </source>
</evidence>
<comment type="caution">
    <text evidence="2">The sequence shown here is derived from an EMBL/GenBank/DDBJ whole genome shotgun (WGS) entry which is preliminary data.</text>
</comment>
<dbReference type="Pfam" id="PF06197">
    <property type="entry name" value="DUF998"/>
    <property type="match status" value="1"/>
</dbReference>
<gene>
    <name evidence="2" type="ORF">ACH4OY_25850</name>
</gene>
<dbReference type="InterPro" id="IPR009339">
    <property type="entry name" value="DUF998"/>
</dbReference>
<keyword evidence="3" id="KW-1185">Reference proteome</keyword>
<feature type="transmembrane region" description="Helical" evidence="1">
    <location>
        <begin position="82"/>
        <end position="101"/>
    </location>
</feature>
<evidence type="ECO:0000313" key="3">
    <source>
        <dbReference type="Proteomes" id="UP001611075"/>
    </source>
</evidence>
<keyword evidence="1" id="KW-0472">Membrane</keyword>
<feature type="transmembrane region" description="Helical" evidence="1">
    <location>
        <begin position="176"/>
        <end position="195"/>
    </location>
</feature>
<reference evidence="2 3" key="1">
    <citation type="submission" date="2024-10" db="EMBL/GenBank/DDBJ databases">
        <title>The Natural Products Discovery Center: Release of the First 8490 Sequenced Strains for Exploring Actinobacteria Biosynthetic Diversity.</title>
        <authorList>
            <person name="Kalkreuter E."/>
            <person name="Kautsar S.A."/>
            <person name="Yang D."/>
            <person name="Bader C.D."/>
            <person name="Teijaro C.N."/>
            <person name="Fluegel L."/>
            <person name="Davis C.M."/>
            <person name="Simpson J.R."/>
            <person name="Lauterbach L."/>
            <person name="Steele A.D."/>
            <person name="Gui C."/>
            <person name="Meng S."/>
            <person name="Li G."/>
            <person name="Viehrig K."/>
            <person name="Ye F."/>
            <person name="Su P."/>
            <person name="Kiefer A.F."/>
            <person name="Nichols A."/>
            <person name="Cepeda A.J."/>
            <person name="Yan W."/>
            <person name="Fan B."/>
            <person name="Jiang Y."/>
            <person name="Adhikari A."/>
            <person name="Zheng C.-J."/>
            <person name="Schuster L."/>
            <person name="Cowan T.M."/>
            <person name="Smanski M.J."/>
            <person name="Chevrette M.G."/>
            <person name="De Carvalho L.P.S."/>
            <person name="Shen B."/>
        </authorList>
    </citation>
    <scope>NUCLEOTIDE SEQUENCE [LARGE SCALE GENOMIC DNA]</scope>
    <source>
        <strain evidence="2 3">NPDC021253</strain>
    </source>
</reference>
<feature type="transmembrane region" description="Helical" evidence="1">
    <location>
        <begin position="53"/>
        <end position="73"/>
    </location>
</feature>
<dbReference type="RefSeq" id="WP_396683876.1">
    <property type="nucleotide sequence ID" value="NZ_JBIRPU010000024.1"/>
</dbReference>
<accession>A0ABW7ST31</accession>
<keyword evidence="1" id="KW-1133">Transmembrane helix</keyword>
<proteinExistence type="predicted"/>
<keyword evidence="1" id="KW-0812">Transmembrane</keyword>
<dbReference type="Proteomes" id="UP001611075">
    <property type="component" value="Unassembled WGS sequence"/>
</dbReference>
<feature type="transmembrane region" description="Helical" evidence="1">
    <location>
        <begin position="107"/>
        <end position="126"/>
    </location>
</feature>
<feature type="transmembrane region" description="Helical" evidence="1">
    <location>
        <begin position="138"/>
        <end position="161"/>
    </location>
</feature>
<name>A0ABW7ST31_9ACTN</name>
<organism evidence="2 3">
    <name type="scientific">Micromonospora rubida</name>
    <dbReference type="NCBI Taxonomy" id="2697657"/>
    <lineage>
        <taxon>Bacteria</taxon>
        <taxon>Bacillati</taxon>
        <taxon>Actinomycetota</taxon>
        <taxon>Actinomycetes</taxon>
        <taxon>Micromonosporales</taxon>
        <taxon>Micromonosporaceae</taxon>
        <taxon>Micromonospora</taxon>
    </lineage>
</organism>
<protein>
    <submittedName>
        <fullName evidence="2">DUF998 domain-containing protein</fullName>
    </submittedName>
</protein>
<evidence type="ECO:0000256" key="1">
    <source>
        <dbReference type="SAM" id="Phobius"/>
    </source>
</evidence>